<dbReference type="InterPro" id="IPR006212">
    <property type="entry name" value="Furin_repeat"/>
</dbReference>
<dbReference type="InterPro" id="IPR009030">
    <property type="entry name" value="Growth_fac_rcpt_cys_sf"/>
</dbReference>
<reference evidence="1" key="1">
    <citation type="submission" date="2022-03" db="EMBL/GenBank/DDBJ databases">
        <authorList>
            <person name="Martin C."/>
        </authorList>
    </citation>
    <scope>NUCLEOTIDE SEQUENCE</scope>
</reference>
<keyword evidence="2" id="KW-1185">Reference proteome</keyword>
<dbReference type="InterPro" id="IPR052798">
    <property type="entry name" value="Giardia_VSA"/>
</dbReference>
<evidence type="ECO:0000313" key="1">
    <source>
        <dbReference type="EMBL" id="CAH1789126.1"/>
    </source>
</evidence>
<accession>A0A8J1UIW2</accession>
<dbReference type="EMBL" id="CAIIXF020000007">
    <property type="protein sequence ID" value="CAH1789126.1"/>
    <property type="molecule type" value="Genomic_DNA"/>
</dbReference>
<dbReference type="SMART" id="SM00181">
    <property type="entry name" value="EGF"/>
    <property type="match status" value="7"/>
</dbReference>
<organism evidence="1 2">
    <name type="scientific">Owenia fusiformis</name>
    <name type="common">Polychaete worm</name>
    <dbReference type="NCBI Taxonomy" id="6347"/>
    <lineage>
        <taxon>Eukaryota</taxon>
        <taxon>Metazoa</taxon>
        <taxon>Spiralia</taxon>
        <taxon>Lophotrochozoa</taxon>
        <taxon>Annelida</taxon>
        <taxon>Polychaeta</taxon>
        <taxon>Sedentaria</taxon>
        <taxon>Canalipalpata</taxon>
        <taxon>Sabellida</taxon>
        <taxon>Oweniida</taxon>
        <taxon>Oweniidae</taxon>
        <taxon>Owenia</taxon>
    </lineage>
</organism>
<dbReference type="PANTHER" id="PTHR23275:SF100">
    <property type="entry name" value="EGF-LIKE DOMAIN-CONTAINING PROTEIN"/>
    <property type="match status" value="1"/>
</dbReference>
<protein>
    <submittedName>
        <fullName evidence="1">Uncharacterized protein</fullName>
    </submittedName>
</protein>
<name>A0A8J1UIW2_OWEFU</name>
<dbReference type="InterPro" id="IPR000742">
    <property type="entry name" value="EGF"/>
</dbReference>
<sequence length="1585" mass="163003">MRLLGLLASLLVCHVALAAIGTKSGTRRVNTCPRLRWSSNWMKDVACGGAAAACEDLPGKCTYCNSGYLLGSDERTCHQCPTDAQCNVWMLTGSGDTEACICDHCNYGYGFGSDGTCQSCSSSTMFGTSCTSCAVTSASVKSTGCESCSFGKYLKTPAGQPACVSCSTDYGTGCSTCDGSNCLTCSSSYAIKTSVSPNICKPCSDFTNSDYTCTSCSETACNCPSSSYMQDTSNGECKSCNFNDVVSGATTHCTSCATTPVVDGNSWGMTCSACSSGKYPSSDGTKCLTCRTGCSDCSGQMDMLQSLTADACTTCAPGYTKKDGHCYPCPLTTSTSSYTCESCPEADVYPDTCSYVTCPSGKGRKSGDDSVCLTCPTGCSNCNGEAEDGSTGATLTCAVGGCDSGFSRATSGANIGKCLAHTTITDADSSCASVGLKSDGTDVECQSCTSPKGLSDTKKCLTCPTGCDDCAGQTEDGSSGATLTCAVGGCDSAYSRLTSGSDTGTCLAHSSFSDAQCTQIALNDAGDGLKCEACTANTHYLETDGACYAVPDSSGCSATQGIARSDVNTWACADCSTIDSNCIECAPNMAASDFALTCSACTANTHVLDSDGMGCTACSGTSITGATNCQQCALTSAGAAYCTVCDVSGDMRLHNGGCYDSTSISNCGGITGCTACSSDTNEITGCSTNGNNGVSHSKLDADTSQTQWGWNCDEALSGITGYADCTNCALQNSDATLSLLCSACGSNELINSGCYDCSAVASRCATYEVVDGSCACATCTDSNDNMIGGICLDCTGATNCAAGDTFQNVGGACKCTSCNTDYVFDSSNNCQQCSADVVNSGCDGYTYSGSASACECAACAAVTPMKVVATSNGQCTACTANCDACGGDLVCTSCEPGYRLLTNNTCSACSDANCDQCDNDVAVCQTCATNYKPSSDGAVCLTAPPNCDDWTGGLYDGTNLMSMTCLTCASGFKNDVLVGSQGRCRACPVMSDGVTCTTCDSTLKSQSCDTCKSPYTILANSNNCVSCKMGCSECNNAVDTVDDSNYLADTCTACSDGYVMNTVTNLCINCPSQCSGSCTFDATLQMSKCSACNTNYAQSAAVTDTQPQGHACQYCPNVDSVSNDHCSVRSCTGGDSFATASTCDECDNGYVPKVTGSITSCQQCPTTSFCSSYDACVSGSSAATQDCNGCVSGYALDSSDKSCKQCPTVAFCSAYGSCEVSGGTASRVCTGCTSGYILTNDDPPTCQACDNTGASKPGIANCNMCEWSGASPDEEINCLACDSGYFLHEDTTGSTPIWTCKQCSDTDNGGIENCNTCGYVYNTAANADSALQLECFSCNGQNSWDASPHRYVASDGLSCVDCSTYDDNCNLCTDPLPTCLSCDSGFTFFEYQDHSMQMEAPQFPPRLDIYSAGYPTTGGFCKSSCDMCFTATEDAGSGNITADDTPVVSPNGPKCNGNDVNATALKMPCDFNDNFACFSTRFDLGSKFKGSSDAELHYRGCFAKDVSFDVHGINSTYTCDDKSKADDGFFQQFTRGDGHVSFNQFCCETTDCNTAVQADHRPNSAGSVVVNILLAAGATSIALLL</sequence>
<gene>
    <name evidence="1" type="ORF">OFUS_LOCUS14538</name>
</gene>
<proteinExistence type="predicted"/>
<dbReference type="SUPFAM" id="SSF57184">
    <property type="entry name" value="Growth factor receptor domain"/>
    <property type="match status" value="2"/>
</dbReference>
<dbReference type="OrthoDB" id="19903at2759"/>
<evidence type="ECO:0000313" key="2">
    <source>
        <dbReference type="Proteomes" id="UP000749559"/>
    </source>
</evidence>
<dbReference type="Proteomes" id="UP000749559">
    <property type="component" value="Unassembled WGS sequence"/>
</dbReference>
<dbReference type="PANTHER" id="PTHR23275">
    <property type="entry name" value="CABRIOLET.-RELATED"/>
    <property type="match status" value="1"/>
</dbReference>
<comment type="caution">
    <text evidence="1">The sequence shown here is derived from an EMBL/GenBank/DDBJ whole genome shotgun (WGS) entry which is preliminary data.</text>
</comment>
<dbReference type="SMART" id="SM00261">
    <property type="entry name" value="FU"/>
    <property type="match status" value="7"/>
</dbReference>